<feature type="domain" description="BRCT" evidence="2">
    <location>
        <begin position="89"/>
        <end position="173"/>
    </location>
</feature>
<dbReference type="CDD" id="cd18432">
    <property type="entry name" value="BRCT_PAXIP1_rpt6_like"/>
    <property type="match status" value="1"/>
</dbReference>
<feature type="domain" description="BRCT" evidence="2">
    <location>
        <begin position="1029"/>
        <end position="1097"/>
    </location>
</feature>
<dbReference type="SMART" id="SM00292">
    <property type="entry name" value="BRCT"/>
    <property type="match status" value="5"/>
</dbReference>
<dbReference type="STRING" id="1314674.A0A0D7BW17"/>
<feature type="domain" description="BRCT" evidence="2">
    <location>
        <begin position="335"/>
        <end position="410"/>
    </location>
</feature>
<feature type="compositionally biased region" description="Basic and acidic residues" evidence="1">
    <location>
        <begin position="806"/>
        <end position="827"/>
    </location>
</feature>
<evidence type="ECO:0000313" key="3">
    <source>
        <dbReference type="EMBL" id="KIY74435.1"/>
    </source>
</evidence>
<dbReference type="Pfam" id="PF16770">
    <property type="entry name" value="RTT107_BRCT_5"/>
    <property type="match status" value="1"/>
</dbReference>
<dbReference type="CDD" id="cd17743">
    <property type="entry name" value="BRCT_BRC1_like_rpt5"/>
    <property type="match status" value="1"/>
</dbReference>
<dbReference type="Pfam" id="PF12738">
    <property type="entry name" value="PTCB-BRCT"/>
    <property type="match status" value="1"/>
</dbReference>
<evidence type="ECO:0000313" key="4">
    <source>
        <dbReference type="Proteomes" id="UP000054007"/>
    </source>
</evidence>
<organism evidence="3 4">
    <name type="scientific">Cylindrobasidium torrendii FP15055 ss-10</name>
    <dbReference type="NCBI Taxonomy" id="1314674"/>
    <lineage>
        <taxon>Eukaryota</taxon>
        <taxon>Fungi</taxon>
        <taxon>Dikarya</taxon>
        <taxon>Basidiomycota</taxon>
        <taxon>Agaricomycotina</taxon>
        <taxon>Agaricomycetes</taxon>
        <taxon>Agaricomycetidae</taxon>
        <taxon>Agaricales</taxon>
        <taxon>Marasmiineae</taxon>
        <taxon>Physalacriaceae</taxon>
        <taxon>Cylindrobasidium</taxon>
    </lineage>
</organism>
<feature type="compositionally biased region" description="Low complexity" evidence="1">
    <location>
        <begin position="853"/>
        <end position="878"/>
    </location>
</feature>
<feature type="compositionally biased region" description="Basic and acidic residues" evidence="1">
    <location>
        <begin position="909"/>
        <end position="925"/>
    </location>
</feature>
<dbReference type="InterPro" id="IPR001357">
    <property type="entry name" value="BRCT_dom"/>
</dbReference>
<proteinExistence type="predicted"/>
<feature type="region of interest" description="Disordered" evidence="1">
    <location>
        <begin position="470"/>
        <end position="1014"/>
    </location>
</feature>
<name>A0A0D7BW17_9AGAR</name>
<dbReference type="OrthoDB" id="342264at2759"/>
<feature type="domain" description="BRCT" evidence="2">
    <location>
        <begin position="1"/>
        <end position="75"/>
    </location>
</feature>
<dbReference type="Pfam" id="PF16589">
    <property type="entry name" value="BRCT_2"/>
    <property type="match status" value="2"/>
</dbReference>
<dbReference type="InterPro" id="IPR036420">
    <property type="entry name" value="BRCT_dom_sf"/>
</dbReference>
<dbReference type="EMBL" id="KN880431">
    <property type="protein sequence ID" value="KIY74435.1"/>
    <property type="molecule type" value="Genomic_DNA"/>
</dbReference>
<keyword evidence="4" id="KW-1185">Reference proteome</keyword>
<feature type="compositionally biased region" description="Basic and acidic residues" evidence="1">
    <location>
        <begin position="957"/>
        <end position="978"/>
    </location>
</feature>
<dbReference type="Proteomes" id="UP000054007">
    <property type="component" value="Unassembled WGS sequence"/>
</dbReference>
<accession>A0A0D7BW17</accession>
<dbReference type="CDD" id="cd18437">
    <property type="entry name" value="BRCT_BRC1_like_rpt3"/>
    <property type="match status" value="1"/>
</dbReference>
<protein>
    <recommendedName>
        <fullName evidence="2">BRCT domain-containing protein</fullName>
    </recommendedName>
</protein>
<dbReference type="PANTHER" id="PTHR47667:SF1">
    <property type="entry name" value="REGULATOR OF TY1 TRANSPOSITION PROTEIN 107"/>
    <property type="match status" value="1"/>
</dbReference>
<dbReference type="PANTHER" id="PTHR47667">
    <property type="entry name" value="REGULATOR OF TY1 TRANSPOSITION PROTEIN 107"/>
    <property type="match status" value="1"/>
</dbReference>
<dbReference type="PROSITE" id="PS50172">
    <property type="entry name" value="BRCT"/>
    <property type="match status" value="4"/>
</dbReference>
<dbReference type="InterPro" id="IPR053036">
    <property type="entry name" value="CellCycle_DNARepair_Reg"/>
</dbReference>
<dbReference type="SUPFAM" id="SSF52113">
    <property type="entry name" value="BRCT domain"/>
    <property type="match status" value="4"/>
</dbReference>
<dbReference type="CDD" id="cd18436">
    <property type="entry name" value="BRCT_BRC1_like_rpt2"/>
    <property type="match status" value="1"/>
</dbReference>
<dbReference type="AlphaFoldDB" id="A0A0D7BW17"/>
<reference evidence="3 4" key="1">
    <citation type="journal article" date="2015" name="Fungal Genet. Biol.">
        <title>Evolution of novel wood decay mechanisms in Agaricales revealed by the genome sequences of Fistulina hepatica and Cylindrobasidium torrendii.</title>
        <authorList>
            <person name="Floudas D."/>
            <person name="Held B.W."/>
            <person name="Riley R."/>
            <person name="Nagy L.G."/>
            <person name="Koehler G."/>
            <person name="Ransdell A.S."/>
            <person name="Younus H."/>
            <person name="Chow J."/>
            <person name="Chiniquy J."/>
            <person name="Lipzen A."/>
            <person name="Tritt A."/>
            <person name="Sun H."/>
            <person name="Haridas S."/>
            <person name="LaButti K."/>
            <person name="Ohm R.A."/>
            <person name="Kues U."/>
            <person name="Blanchette R.A."/>
            <person name="Grigoriev I.V."/>
            <person name="Minto R.E."/>
            <person name="Hibbett D.S."/>
        </authorList>
    </citation>
    <scope>NUCLEOTIDE SEQUENCE [LARGE SCALE GENOMIC DNA]</scope>
    <source>
        <strain evidence="3 4">FP15055 ss-10</strain>
    </source>
</reference>
<evidence type="ECO:0000259" key="2">
    <source>
        <dbReference type="PROSITE" id="PS50172"/>
    </source>
</evidence>
<feature type="compositionally biased region" description="Basic and acidic residues" evidence="1">
    <location>
        <begin position="701"/>
        <end position="710"/>
    </location>
</feature>
<dbReference type="Gene3D" id="3.40.50.10190">
    <property type="entry name" value="BRCT domain"/>
    <property type="match status" value="5"/>
</dbReference>
<evidence type="ECO:0000256" key="1">
    <source>
        <dbReference type="SAM" id="MobiDB-lite"/>
    </source>
</evidence>
<gene>
    <name evidence="3" type="ORF">CYLTODRAFT_439325</name>
</gene>
<feature type="compositionally biased region" description="Low complexity" evidence="1">
    <location>
        <begin position="489"/>
        <end position="503"/>
    </location>
</feature>
<feature type="compositionally biased region" description="Low complexity" evidence="1">
    <location>
        <begin position="892"/>
        <end position="904"/>
    </location>
</feature>
<sequence>MSQNIFKNVAFFIPECVPDFEAKALQHSLEVHGGTATTKLEEATHIITNSERFAGWNVVTEKQVVVTPRWVERSIIISKQQTPSLYSADPTKVFSGITACAAEDIPSNDVEVLSAGIAAHGGLWRTTLTVDVTHLFACSATSKSYAIALAQQNATHIKIVLPHWFDECVRLNRGSVDVTKFEWPEPPYLSPSEDAKRWTKTDPLKKTLFRTIHADSDAEFDPNTLPSKKIWKQGRFLLSRTLDFTAHRRAAFEASIKNADGIVLDPGLVGDEEEEMDQVEECDYFLTRYRSGKAYFQAVRSHKTIGNLAWFFHVHATGNISRPEDELLHYPVPRKPIEKFSNHVISISNYTGEGREYIKKLIDAMGAQFTANMSSSNTVLIAAHMGGAKTDKAVQWSIPVVNHIWLEDCFCRWRNLTTSVEKYIYYPPQANFSTYLAERGVPKMVVDMDRLEQEETEDAEYIASLNRKNGTSLRRDSSPIADRPIVRGSSSPAKPAAPTTPRRSNARKPSVANGNKTTPVPGPSKRRSSTKIVINEADALMDIDNESAPRTARRSSGRAATSQNTETMEVDEPSKAVTPKPSTKPSRRGRESPEPIAIEEDEPVVLRVEEHSKSRGKAKGESALGKATHTQETMDVDDEPRTPVARKTAKKPSSRKPTPIQIDSDEDDIDRELAANDNSALMARRPSRTSSKIAEVAPTRPKTDGREEVSIQKPEPTPKRGRSAAKGSDNEDGGRSIAAKTRASSRSRKPAAKDSDDDTPPEPPVKRKPSARGRKSATKEPDAEVQQEQPQNRQSSRRRKSNAQEPEDKIEVIEHRTSKRTQDAKEQNEDEGMPPPALKPPSTRRKVEVVLTPRSSLSKLSASASSPAKPSNKTAAPPIAESRTSPPPEPIASTSSRPTRAASTKGTQKLHDLMEDRNQYDKEQKQAAQKAKRRGSGVHDTATNKRRVIEVESDDEEKPRAPKRQKVEKGPGKTKAIEISDDEEAPAAKQPTARKKSNAKPAAKGAAEDDTESKPAPVIKVLTSQISLKEPVIKALKLLGVRFTERASDCTHLVVPHIVRTEKFLCAIAKAPYIVTEQWATDSAKAKKILPGEDYKVVDPTNEAKYGIKLDEVMAAAKQHLGNLFAGKTFVFTPSAPVAPVTRDLLKNVLQAHSGKMYTGKPTAAAMKDSSSRYLISCDADETMCRGIMKATGCKAYTHEFILLSALKQKLLVNEYELFSD</sequence>
<feature type="compositionally biased region" description="Basic residues" evidence="1">
    <location>
        <begin position="766"/>
        <end position="776"/>
    </location>
</feature>